<evidence type="ECO:0000313" key="3">
    <source>
        <dbReference type="Proteomes" id="UP000183496"/>
    </source>
</evidence>
<keyword evidence="1" id="KW-0812">Transmembrane</keyword>
<name>A0AAJ5BD83_MYRPR</name>
<sequence>MLLISVLVLLFEFMCYVTVILSLKITSLLVIVATFELLIKNSLKT</sequence>
<protein>
    <submittedName>
        <fullName evidence="2">Uncharacterized protein</fullName>
    </submittedName>
</protein>
<evidence type="ECO:0000313" key="2">
    <source>
        <dbReference type="EMBL" id="SEQ44404.1"/>
    </source>
</evidence>
<feature type="transmembrane region" description="Helical" evidence="1">
    <location>
        <begin position="6"/>
        <end position="39"/>
    </location>
</feature>
<organism evidence="2 3">
    <name type="scientific">Myroides profundi</name>
    <dbReference type="NCBI Taxonomy" id="480520"/>
    <lineage>
        <taxon>Bacteria</taxon>
        <taxon>Pseudomonadati</taxon>
        <taxon>Bacteroidota</taxon>
        <taxon>Flavobacteriia</taxon>
        <taxon>Flavobacteriales</taxon>
        <taxon>Flavobacteriaceae</taxon>
        <taxon>Myroides</taxon>
    </lineage>
</organism>
<accession>A0AAJ5BD83</accession>
<keyword evidence="1" id="KW-1133">Transmembrane helix</keyword>
<comment type="caution">
    <text evidence="2">The sequence shown here is derived from an EMBL/GenBank/DDBJ whole genome shotgun (WGS) entry which is preliminary data.</text>
</comment>
<proteinExistence type="predicted"/>
<reference evidence="2 3" key="1">
    <citation type="submission" date="2016-10" db="EMBL/GenBank/DDBJ databases">
        <authorList>
            <person name="Varghese N."/>
            <person name="Submissions S."/>
        </authorList>
    </citation>
    <scope>NUCLEOTIDE SEQUENCE [LARGE SCALE GENOMIC DNA]</scope>
    <source>
        <strain evidence="3">DSM 19823 / KCTC 23066 / CCTCC M 208030 / D25</strain>
    </source>
</reference>
<dbReference type="EMBL" id="FOFY01000003">
    <property type="protein sequence ID" value="SEQ44404.1"/>
    <property type="molecule type" value="Genomic_DNA"/>
</dbReference>
<evidence type="ECO:0000256" key="1">
    <source>
        <dbReference type="SAM" id="Phobius"/>
    </source>
</evidence>
<dbReference type="AlphaFoldDB" id="A0AAJ5BD83"/>
<gene>
    <name evidence="2" type="ORF">SAMN04488089_103155</name>
</gene>
<keyword evidence="1" id="KW-0472">Membrane</keyword>
<keyword evidence="3" id="KW-1185">Reference proteome</keyword>
<dbReference type="Proteomes" id="UP000183496">
    <property type="component" value="Unassembled WGS sequence"/>
</dbReference>